<dbReference type="PROSITE" id="PS51094">
    <property type="entry name" value="PTS_EIIA_TYPE_2"/>
    <property type="match status" value="1"/>
</dbReference>
<accession>A0A2P5GLP8</accession>
<dbReference type="Gene3D" id="1.10.10.10">
    <property type="entry name" value="Winged helix-like DNA-binding domain superfamily/Winged helix DNA-binding domain"/>
    <property type="match status" value="1"/>
</dbReference>
<evidence type="ECO:0000313" key="4">
    <source>
        <dbReference type="Proteomes" id="UP000237073"/>
    </source>
</evidence>
<evidence type="ECO:0000313" key="5">
    <source>
        <dbReference type="Proteomes" id="UP000247005"/>
    </source>
</evidence>
<keyword evidence="4" id="KW-1185">Reference proteome</keyword>
<sequence>MLNERQRALLDLLEQQPGSLIELARVTAVSGRTVLRDIDYINFTLSGTAHIQGAGSSGYRLEIFDRRRYFQLLQRHDNDDRLLAHLLINAFTTRTQLAEALNLPEAWVVDRLPRLKLRYERAFNLQSRPGVGHFIDEPEEKRIILLANLLKKDPFIVALPGVTAEVVDALSEIDSDNLQLSLIPGDYIASIVLAVYALRQRLTHRWPDSQNETLRTAIEHAGLYLGKEALNTLNGLLARHQQHASEVTSASIEALLLSLPDIVRLNIIDTPLVDDLTGHILRCTAAPVWLSENRQGSLNNLKAAWPAAFDLSLHFINRLSEQYDIPLFDSDLVGLYFACALERHQNERQPVILLCEQNAIATINKQAIERDIINCRVIIVHSLVELRNTCAEIEPLLIINNSHFFPDESRYHVLVIKNIITAAGINQIKDFLASAFIRQQPERFFLAEGSFHYDNAPDESWQIIITRICERLVINTHLTADEAERICQREQEGENLIVNRIAIPHCWSEQQTRFRGFFITLTSAIQVNGEPVNHVLITCASSSARHELKIFSYLASVLYRYSGEEVIALNGYEAFIALLRE</sequence>
<dbReference type="NCBIfam" id="NF007366">
    <property type="entry name" value="PRK09863.1"/>
    <property type="match status" value="1"/>
</dbReference>
<dbReference type="EMBL" id="PQGE01000012">
    <property type="protein sequence ID" value="POP43807.1"/>
    <property type="molecule type" value="Genomic_DNA"/>
</dbReference>
<feature type="domain" description="PTS EIIA type-2" evidence="1">
    <location>
        <begin position="444"/>
        <end position="581"/>
    </location>
</feature>
<organism evidence="3 5">
    <name type="scientific">Superficieibacter electus</name>
    <dbReference type="NCBI Taxonomy" id="2022662"/>
    <lineage>
        <taxon>Bacteria</taxon>
        <taxon>Pseudomonadati</taxon>
        <taxon>Pseudomonadota</taxon>
        <taxon>Gammaproteobacteria</taxon>
        <taxon>Enterobacterales</taxon>
        <taxon>Enterobacteriaceae</taxon>
        <taxon>Superficieibacter</taxon>
    </lineage>
</organism>
<dbReference type="RefSeq" id="WP_103676803.1">
    <property type="nucleotide sequence ID" value="NZ_PQGD01000015.1"/>
</dbReference>
<dbReference type="Gene3D" id="3.40.930.10">
    <property type="entry name" value="Mannitol-specific EII, Chain A"/>
    <property type="match status" value="1"/>
</dbReference>
<protein>
    <submittedName>
        <fullName evidence="3">Transcriptional regulator</fullName>
    </submittedName>
</protein>
<dbReference type="InterPro" id="IPR016152">
    <property type="entry name" value="PTrfase/Anion_transptr"/>
</dbReference>
<dbReference type="InterPro" id="IPR050661">
    <property type="entry name" value="BglG_antiterminators"/>
</dbReference>
<dbReference type="InterPro" id="IPR002178">
    <property type="entry name" value="PTS_EIIA_type-2_dom"/>
</dbReference>
<name>A0A2P5GLP8_9ENTR</name>
<evidence type="ECO:0000259" key="1">
    <source>
        <dbReference type="PROSITE" id="PS51094"/>
    </source>
</evidence>
<gene>
    <name evidence="3" type="ORF">CHU32_18505</name>
    <name evidence="2" type="ORF">CHU33_14570</name>
</gene>
<evidence type="ECO:0000313" key="2">
    <source>
        <dbReference type="EMBL" id="POP43807.1"/>
    </source>
</evidence>
<dbReference type="AlphaFoldDB" id="A0A2P5GLP8"/>
<proteinExistence type="predicted"/>
<dbReference type="Pfam" id="PF00359">
    <property type="entry name" value="PTS_EIIA_2"/>
    <property type="match status" value="1"/>
</dbReference>
<evidence type="ECO:0000313" key="3">
    <source>
        <dbReference type="EMBL" id="POP46139.1"/>
    </source>
</evidence>
<dbReference type="OrthoDB" id="2358583at2"/>
<reference evidence="4 5" key="1">
    <citation type="submission" date="2018-01" db="EMBL/GenBank/DDBJ databases">
        <title>Superficieibacter electus gen. nov., sp. nov., an extended-spectrum beta-lactamase possessing member of the Enterobacteriaceae family, isolated from intensive care unit surfaces.</title>
        <authorList>
            <person name="Potter R.F."/>
            <person name="D'Souza A.W."/>
        </authorList>
    </citation>
    <scope>NUCLEOTIDE SEQUENCE [LARGE SCALE GENOMIC DNA]</scope>
    <source>
        <strain evidence="3 5">BP-1</strain>
        <strain evidence="2 4">BP-2</strain>
    </source>
</reference>
<dbReference type="InterPro" id="IPR036388">
    <property type="entry name" value="WH-like_DNA-bd_sf"/>
</dbReference>
<dbReference type="EMBL" id="PQGD01000015">
    <property type="protein sequence ID" value="POP46139.1"/>
    <property type="molecule type" value="Genomic_DNA"/>
</dbReference>
<comment type="caution">
    <text evidence="3">The sequence shown here is derived from an EMBL/GenBank/DDBJ whole genome shotgun (WGS) entry which is preliminary data.</text>
</comment>
<dbReference type="Proteomes" id="UP000237073">
    <property type="component" value="Unassembled WGS sequence"/>
</dbReference>
<dbReference type="PANTHER" id="PTHR30185">
    <property type="entry name" value="CRYPTIC BETA-GLUCOSIDE BGL OPERON ANTITERMINATOR"/>
    <property type="match status" value="1"/>
</dbReference>
<dbReference type="Proteomes" id="UP000247005">
    <property type="component" value="Unassembled WGS sequence"/>
</dbReference>
<dbReference type="SUPFAM" id="SSF55804">
    <property type="entry name" value="Phoshotransferase/anion transport protein"/>
    <property type="match status" value="1"/>
</dbReference>
<dbReference type="PANTHER" id="PTHR30185:SF14">
    <property type="entry name" value="STATIONARY PHASE-INDUCIBLE PROTEIN CSIE-RELATED"/>
    <property type="match status" value="1"/>
</dbReference>